<keyword evidence="2" id="KW-1185">Reference proteome</keyword>
<comment type="caution">
    <text evidence="1">The sequence shown here is derived from an EMBL/GenBank/DDBJ whole genome shotgun (WGS) entry which is preliminary data.</text>
</comment>
<organism evidence="1 2">
    <name type="scientific">Catharanthus roseus</name>
    <name type="common">Madagascar periwinkle</name>
    <name type="synonym">Vinca rosea</name>
    <dbReference type="NCBI Taxonomy" id="4058"/>
    <lineage>
        <taxon>Eukaryota</taxon>
        <taxon>Viridiplantae</taxon>
        <taxon>Streptophyta</taxon>
        <taxon>Embryophyta</taxon>
        <taxon>Tracheophyta</taxon>
        <taxon>Spermatophyta</taxon>
        <taxon>Magnoliopsida</taxon>
        <taxon>eudicotyledons</taxon>
        <taxon>Gunneridae</taxon>
        <taxon>Pentapetalae</taxon>
        <taxon>asterids</taxon>
        <taxon>lamiids</taxon>
        <taxon>Gentianales</taxon>
        <taxon>Apocynaceae</taxon>
        <taxon>Rauvolfioideae</taxon>
        <taxon>Vinceae</taxon>
        <taxon>Catharanthinae</taxon>
        <taxon>Catharanthus</taxon>
    </lineage>
</organism>
<dbReference type="Proteomes" id="UP001060085">
    <property type="component" value="Linkage Group LG03"/>
</dbReference>
<evidence type="ECO:0000313" key="1">
    <source>
        <dbReference type="EMBL" id="KAI5672307.1"/>
    </source>
</evidence>
<dbReference type="EMBL" id="CM044703">
    <property type="protein sequence ID" value="KAI5672307.1"/>
    <property type="molecule type" value="Genomic_DNA"/>
</dbReference>
<name>A0ACC0BI26_CATRO</name>
<accession>A0ACC0BI26</accession>
<gene>
    <name evidence="1" type="ORF">M9H77_12671</name>
</gene>
<proteinExistence type="predicted"/>
<protein>
    <submittedName>
        <fullName evidence="1">Uncharacterized protein</fullName>
    </submittedName>
</protein>
<reference evidence="2" key="1">
    <citation type="journal article" date="2023" name="Nat. Plants">
        <title>Single-cell RNA sequencing provides a high-resolution roadmap for understanding the multicellular compartmentation of specialized metabolism.</title>
        <authorList>
            <person name="Sun S."/>
            <person name="Shen X."/>
            <person name="Li Y."/>
            <person name="Li Y."/>
            <person name="Wang S."/>
            <person name="Li R."/>
            <person name="Zhang H."/>
            <person name="Shen G."/>
            <person name="Guo B."/>
            <person name="Wei J."/>
            <person name="Xu J."/>
            <person name="St-Pierre B."/>
            <person name="Chen S."/>
            <person name="Sun C."/>
        </authorList>
    </citation>
    <scope>NUCLEOTIDE SEQUENCE [LARGE SCALE GENOMIC DNA]</scope>
</reference>
<evidence type="ECO:0000313" key="2">
    <source>
        <dbReference type="Proteomes" id="UP001060085"/>
    </source>
</evidence>
<sequence length="359" mass="40718">MACGGLSPIIFLGTHFSTDRAVIFTAGASTRLLFLVAARRRFGLGSLILRWRYRYCGGRDKKELIEELMKEFMLYLPKSSIVIEEIKDENAQPVVTAPKPRKKKGQNCCCLLPLVKLLGLMSLIYKLLGLMEVVIMILNLKGKNLQGKKMFNNLQGHMQLRLQHQLKSYIKFGESYAFDERSDGDYMVDQFSGDYEYCIDDYVVEEEVQVEHEVGNEINTECKPSAATSFQEVIPDTQPTQEPVQATENQSTRQPAQAKRRRKNSLGGSIVANEFIFHYQARLRNQQSRFEAAADASKTTSASTSPANSKKKRRNSKATRLYEEFRRAWLGEGGSRIIYSFERPLPKGRSKGTCVGNKK</sequence>